<sequence length="110" mass="11972">MDAPRGPAMYGAGHLGCGIMSLSLRALILYGSHWTNGRNGTMAEVTDHAGAPLSSRCTYGRTPFSPSEVTLYFIRLNGATTSFASREKINHSIDVEQRTIIASHLYLLKD</sequence>
<gene>
    <name evidence="2" type="ORF">CCHR01_06959</name>
</gene>
<name>A0AAD9EK59_9PEZI</name>
<keyword evidence="1" id="KW-0472">Membrane</keyword>
<keyword evidence="1" id="KW-0812">Transmembrane</keyword>
<dbReference type="Proteomes" id="UP001243330">
    <property type="component" value="Unassembled WGS sequence"/>
</dbReference>
<comment type="caution">
    <text evidence="2">The sequence shown here is derived from an EMBL/GenBank/DDBJ whole genome shotgun (WGS) entry which is preliminary data.</text>
</comment>
<keyword evidence="1" id="KW-1133">Transmembrane helix</keyword>
<proteinExistence type="predicted"/>
<keyword evidence="3" id="KW-1185">Reference proteome</keyword>
<accession>A0AAD9EK59</accession>
<protein>
    <submittedName>
        <fullName evidence="2">Uncharacterized protein</fullName>
    </submittedName>
</protein>
<dbReference type="AlphaFoldDB" id="A0AAD9EK59"/>
<reference evidence="2" key="1">
    <citation type="submission" date="2023-01" db="EMBL/GenBank/DDBJ databases">
        <title>Colletotrichum chrysophilum M932 genome sequence.</title>
        <authorList>
            <person name="Baroncelli R."/>
        </authorList>
    </citation>
    <scope>NUCLEOTIDE SEQUENCE</scope>
    <source>
        <strain evidence="2">M932</strain>
    </source>
</reference>
<evidence type="ECO:0000313" key="3">
    <source>
        <dbReference type="Proteomes" id="UP001243330"/>
    </source>
</evidence>
<dbReference type="EMBL" id="JAQOWY010000120">
    <property type="protein sequence ID" value="KAK1850412.1"/>
    <property type="molecule type" value="Genomic_DNA"/>
</dbReference>
<evidence type="ECO:0000256" key="1">
    <source>
        <dbReference type="SAM" id="Phobius"/>
    </source>
</evidence>
<feature type="transmembrane region" description="Helical" evidence="1">
    <location>
        <begin position="12"/>
        <end position="32"/>
    </location>
</feature>
<organism evidence="2 3">
    <name type="scientific">Colletotrichum chrysophilum</name>
    <dbReference type="NCBI Taxonomy" id="1836956"/>
    <lineage>
        <taxon>Eukaryota</taxon>
        <taxon>Fungi</taxon>
        <taxon>Dikarya</taxon>
        <taxon>Ascomycota</taxon>
        <taxon>Pezizomycotina</taxon>
        <taxon>Sordariomycetes</taxon>
        <taxon>Hypocreomycetidae</taxon>
        <taxon>Glomerellales</taxon>
        <taxon>Glomerellaceae</taxon>
        <taxon>Colletotrichum</taxon>
        <taxon>Colletotrichum gloeosporioides species complex</taxon>
    </lineage>
</organism>
<evidence type="ECO:0000313" key="2">
    <source>
        <dbReference type="EMBL" id="KAK1850412.1"/>
    </source>
</evidence>